<dbReference type="Pfam" id="PF08477">
    <property type="entry name" value="Roc"/>
    <property type="match status" value="1"/>
</dbReference>
<reference evidence="4" key="1">
    <citation type="submission" date="2024-06" db="EMBL/GenBank/DDBJ databases">
        <authorList>
            <person name="Ryan C."/>
        </authorList>
    </citation>
    <scope>NUCLEOTIDE SEQUENCE [LARGE SCALE GENOMIC DNA]</scope>
</reference>
<protein>
    <recommendedName>
        <fullName evidence="5">Septum-promoting GTP-binding protein 1</fullName>
    </recommendedName>
</protein>
<organism evidence="3 4">
    <name type="scientific">Urochloa decumbens</name>
    <dbReference type="NCBI Taxonomy" id="240449"/>
    <lineage>
        <taxon>Eukaryota</taxon>
        <taxon>Viridiplantae</taxon>
        <taxon>Streptophyta</taxon>
        <taxon>Embryophyta</taxon>
        <taxon>Tracheophyta</taxon>
        <taxon>Spermatophyta</taxon>
        <taxon>Magnoliopsida</taxon>
        <taxon>Liliopsida</taxon>
        <taxon>Poales</taxon>
        <taxon>Poaceae</taxon>
        <taxon>PACMAD clade</taxon>
        <taxon>Panicoideae</taxon>
        <taxon>Panicodae</taxon>
        <taxon>Paniceae</taxon>
        <taxon>Melinidinae</taxon>
        <taxon>Urochloa</taxon>
    </lineage>
</organism>
<keyword evidence="1" id="KW-0547">Nucleotide-binding</keyword>
<feature type="compositionally biased region" description="Low complexity" evidence="2">
    <location>
        <begin position="1"/>
        <end position="17"/>
    </location>
</feature>
<dbReference type="PRINTS" id="PR00449">
    <property type="entry name" value="RASTRNSFRMNG"/>
</dbReference>
<dbReference type="Gene3D" id="3.40.50.300">
    <property type="entry name" value="P-loop containing nucleotide triphosphate hydrolases"/>
    <property type="match status" value="1"/>
</dbReference>
<dbReference type="PANTHER" id="PTHR47978">
    <property type="match status" value="1"/>
</dbReference>
<gene>
    <name evidence="3" type="ORF">URODEC1_LOCUS98312</name>
</gene>
<evidence type="ECO:0008006" key="5">
    <source>
        <dbReference type="Google" id="ProtNLM"/>
    </source>
</evidence>
<feature type="compositionally biased region" description="Low complexity" evidence="2">
    <location>
        <begin position="171"/>
        <end position="182"/>
    </location>
</feature>
<feature type="compositionally biased region" description="Basic residues" evidence="2">
    <location>
        <begin position="61"/>
        <end position="83"/>
    </location>
</feature>
<feature type="compositionally biased region" description="Basic and acidic residues" evidence="2">
    <location>
        <begin position="185"/>
        <end position="196"/>
    </location>
</feature>
<name>A0ABC9ESH8_9POAL</name>
<reference evidence="3 4" key="2">
    <citation type="submission" date="2024-10" db="EMBL/GenBank/DDBJ databases">
        <authorList>
            <person name="Ryan C."/>
        </authorList>
    </citation>
    <scope>NUCLEOTIDE SEQUENCE [LARGE SCALE GENOMIC DNA]</scope>
</reference>
<evidence type="ECO:0000313" key="3">
    <source>
        <dbReference type="EMBL" id="CAL5062471.1"/>
    </source>
</evidence>
<feature type="region of interest" description="Disordered" evidence="2">
    <location>
        <begin position="1"/>
        <end position="83"/>
    </location>
</feature>
<proteinExistence type="predicted"/>
<dbReference type="SUPFAM" id="SSF52540">
    <property type="entry name" value="P-loop containing nucleoside triphosphate hydrolases"/>
    <property type="match status" value="1"/>
</dbReference>
<accession>A0ABC9ESH8</accession>
<dbReference type="GO" id="GO:0000166">
    <property type="term" value="F:nucleotide binding"/>
    <property type="evidence" value="ECO:0007669"/>
    <property type="project" value="UniProtKB-KW"/>
</dbReference>
<dbReference type="InterPro" id="IPR027417">
    <property type="entry name" value="P-loop_NTPase"/>
</dbReference>
<dbReference type="SMART" id="SM00175">
    <property type="entry name" value="RAB"/>
    <property type="match status" value="1"/>
</dbReference>
<feature type="region of interest" description="Disordered" evidence="2">
    <location>
        <begin position="171"/>
        <end position="198"/>
    </location>
</feature>
<evidence type="ECO:0000256" key="1">
    <source>
        <dbReference type="ARBA" id="ARBA00022741"/>
    </source>
</evidence>
<evidence type="ECO:0000256" key="2">
    <source>
        <dbReference type="SAM" id="MobiDB-lite"/>
    </source>
</evidence>
<keyword evidence="4" id="KW-1185">Reference proteome</keyword>
<evidence type="ECO:0000313" key="4">
    <source>
        <dbReference type="Proteomes" id="UP001497457"/>
    </source>
</evidence>
<dbReference type="EMBL" id="OZ075115">
    <property type="protein sequence ID" value="CAL5062471.1"/>
    <property type="molecule type" value="Genomic_DNA"/>
</dbReference>
<dbReference type="AlphaFoldDB" id="A0ABC9ESH8"/>
<sequence length="520" mass="56407">MVVTAAASGLAPSGSSGQPTTASPIPFRQPPRRAPRPPTANVTSTTSRIRRPKRAPPPADKHRHRQRRKQNPRPRFTRPARGRRACVRVPCPVRPWRLRYKPQPHRIPNSPSQQELRAAGHQPIFARPVPATAAARRCRCLYVSASGDEGQPRCSRLFFFVLCLPLARAPTASTTPPRTAPAVHGRRDDGGHDDNRGAMTTTTAAAAAMNAAAVAQLCSGGRRGGRKAPAAAQGPRVDLRWARLLRLAVVSRVLRIVRDQLLACSSCGGGGAGGNGRGGGRYRRLGPPGAGAALAPVDRDDDRVVVSGAGHDAAADGENVVSLKVSLLGDCQIGKTSFMVKYVGDDGEEQNGLQMTGLNLMDKTMPVRGARIAYSIWDVAGDVQSVDHIPIACKDAVAILYMFDLTSRSTLNNIIDWYERARKWNKTAIPILIGTKFDDFAQLPLEMQWAIVNQVSQGIRKSDEGDPLLLERDAQHQREQDLQVHHGEALQPAVDGGAQPHHRRAHHRLLTTSSFFSSNR</sequence>
<dbReference type="Proteomes" id="UP001497457">
    <property type="component" value="Chromosome 5rd"/>
</dbReference>